<dbReference type="AlphaFoldDB" id="A0A1W0WIH3"/>
<feature type="domain" description="Reverse transcriptase" evidence="1">
    <location>
        <begin position="215"/>
        <end position="467"/>
    </location>
</feature>
<dbReference type="OrthoDB" id="10056483at2759"/>
<evidence type="ECO:0000313" key="2">
    <source>
        <dbReference type="EMBL" id="OQV15014.1"/>
    </source>
</evidence>
<keyword evidence="2" id="KW-0695">RNA-directed DNA polymerase</keyword>
<accession>A0A1W0WIH3</accession>
<dbReference type="InterPro" id="IPR000477">
    <property type="entry name" value="RT_dom"/>
</dbReference>
<name>A0A1W0WIH3_HYPEX</name>
<gene>
    <name evidence="2" type="ORF">BV898_10774</name>
</gene>
<protein>
    <submittedName>
        <fullName evidence="2">RNA-directed DNA polymerase from mobile element jockey</fullName>
    </submittedName>
</protein>
<dbReference type="GO" id="GO:0003964">
    <property type="term" value="F:RNA-directed DNA polymerase activity"/>
    <property type="evidence" value="ECO:0007669"/>
    <property type="project" value="UniProtKB-KW"/>
</dbReference>
<evidence type="ECO:0000259" key="1">
    <source>
        <dbReference type="PROSITE" id="PS50878"/>
    </source>
</evidence>
<reference evidence="3" key="1">
    <citation type="submission" date="2017-01" db="EMBL/GenBank/DDBJ databases">
        <title>Comparative genomics of anhydrobiosis in the tardigrade Hypsibius dujardini.</title>
        <authorList>
            <person name="Yoshida Y."/>
            <person name="Koutsovoulos G."/>
            <person name="Laetsch D."/>
            <person name="Stevens L."/>
            <person name="Kumar S."/>
            <person name="Horikawa D."/>
            <person name="Ishino K."/>
            <person name="Komine S."/>
            <person name="Tomita M."/>
            <person name="Blaxter M."/>
            <person name="Arakawa K."/>
        </authorList>
    </citation>
    <scope>NUCLEOTIDE SEQUENCE [LARGE SCALE GENOMIC DNA]</scope>
    <source>
        <strain evidence="3">Z151</strain>
    </source>
</reference>
<keyword evidence="2" id="KW-0548">Nucleotidyltransferase</keyword>
<dbReference type="CDD" id="cd01650">
    <property type="entry name" value="RT_nLTR_like"/>
    <property type="match status" value="1"/>
</dbReference>
<evidence type="ECO:0000313" key="3">
    <source>
        <dbReference type="Proteomes" id="UP000192578"/>
    </source>
</evidence>
<dbReference type="Pfam" id="PF00078">
    <property type="entry name" value="RVT_1"/>
    <property type="match status" value="1"/>
</dbReference>
<keyword evidence="3" id="KW-1185">Reference proteome</keyword>
<dbReference type="Proteomes" id="UP000192578">
    <property type="component" value="Unassembled WGS sequence"/>
</dbReference>
<dbReference type="PANTHER" id="PTHR33332">
    <property type="entry name" value="REVERSE TRANSCRIPTASE DOMAIN-CONTAINING PROTEIN"/>
    <property type="match status" value="1"/>
</dbReference>
<organism evidence="2 3">
    <name type="scientific">Hypsibius exemplaris</name>
    <name type="common">Freshwater tardigrade</name>
    <dbReference type="NCBI Taxonomy" id="2072580"/>
    <lineage>
        <taxon>Eukaryota</taxon>
        <taxon>Metazoa</taxon>
        <taxon>Ecdysozoa</taxon>
        <taxon>Tardigrada</taxon>
        <taxon>Eutardigrada</taxon>
        <taxon>Parachela</taxon>
        <taxon>Hypsibioidea</taxon>
        <taxon>Hypsibiidae</taxon>
        <taxon>Hypsibius</taxon>
    </lineage>
</organism>
<dbReference type="EMBL" id="MTYJ01000095">
    <property type="protein sequence ID" value="OQV15014.1"/>
    <property type="molecule type" value="Genomic_DNA"/>
</dbReference>
<dbReference type="SUPFAM" id="SSF56672">
    <property type="entry name" value="DNA/RNA polymerases"/>
    <property type="match status" value="1"/>
</dbReference>
<sequence>MPDVAAKLFEEKVLGVATKNFTLKVIRSRNLSRPSLSKQTVGCLRERDRAFRKWKRSQDPVDQTAYKQLAGRAKKVIAQEKTLRLKNIATSSRNNPNTLWKFVKKHTARETIPPILIAGQTEKYIVHPQAKAEHINSLFKAELGTCSGHCSQTTDVPLASSGPGCPDLRLTTKDIREGLRKLRDGKAPGSSLLTNRILKLGGNALAYPILRLFNLILEKKQFLTPWKLADVTPIPKKGGNAFRPISLLSPLSKLFERLLVNHIMDFLESYQLLSSTQFGCRAERSTEDQLLQRTHDWSQSLGRKKEVDVIFLDFTKAFDRVPHEVILRSLASHGIIGEIFHLLADYLRNRRQRVSVNGHFSQETAVSYGVPQGSCLGPVLFNLAVDNLAKDVRGSTRQYADDIVLSKEIDIPDDCAALQQTLDQLRRWTSNTGVEVNPGKSQHLRISLKTNQASVPGGHYTFDGNPIPIVTEAKCLGVTFSSKLNWTVHVENVCAKARKRIFCINSYFSQRFGAAKQLLYKSLILPVLEYGSSVWNPTTKSLQKKLENVQRLFLKTIRLSPDNQTPHDENFSQYHQHLREIQWKPLWHRRYEHTMKAARRVLTGEMLGGTNILTCQETVASGRANTRSQTAVGKKQFTVYPVGRPASSACLGVVKSSFAYISSSLLNDRKCNFDERTVLTRNRFFRFIELLDVRSFDWVQKNVDPLLVSKFV</sequence>
<proteinExistence type="predicted"/>
<keyword evidence="2" id="KW-0808">Transferase</keyword>
<comment type="caution">
    <text evidence="2">The sequence shown here is derived from an EMBL/GenBank/DDBJ whole genome shotgun (WGS) entry which is preliminary data.</text>
</comment>
<dbReference type="PROSITE" id="PS50878">
    <property type="entry name" value="RT_POL"/>
    <property type="match status" value="1"/>
</dbReference>
<dbReference type="InterPro" id="IPR043502">
    <property type="entry name" value="DNA/RNA_pol_sf"/>
</dbReference>